<accession>A0A556C2U1</accession>
<dbReference type="Proteomes" id="UP000316406">
    <property type="component" value="Unassembled WGS sequence"/>
</dbReference>
<gene>
    <name evidence="1" type="ORF">FO013_21700</name>
</gene>
<organism evidence="1 2">
    <name type="scientific">Brevibacterium aurantiacum</name>
    <dbReference type="NCBI Taxonomy" id="273384"/>
    <lineage>
        <taxon>Bacteria</taxon>
        <taxon>Bacillati</taxon>
        <taxon>Actinomycetota</taxon>
        <taxon>Actinomycetes</taxon>
        <taxon>Micrococcales</taxon>
        <taxon>Brevibacteriaceae</taxon>
        <taxon>Brevibacterium</taxon>
    </lineage>
</organism>
<name>A0A556C2U1_BREAU</name>
<sequence>MKRVIAAKAYRDGKWWTFEIPDLGMPTPSGSGATMKPVGQAKTASKVAQEAQDLAASWVDGDPDDFEVAVQFVLPERIELIQQRAEELEVRGRADLHEAAELRRQTVRGLLKGGVSQVDAATVLGLSRQRVQQLA</sequence>
<reference evidence="1 2" key="1">
    <citation type="submission" date="2019-07" db="EMBL/GenBank/DDBJ databases">
        <title>Draft genome sequence of Brevibacterium aurantiacum XU54 isolated from Xinjiang China.</title>
        <authorList>
            <person name="Xu X."/>
        </authorList>
    </citation>
    <scope>NUCLEOTIDE SEQUENCE [LARGE SCALE GENOMIC DNA]</scope>
    <source>
        <strain evidence="1 2">XU54</strain>
    </source>
</reference>
<evidence type="ECO:0008006" key="3">
    <source>
        <dbReference type="Google" id="ProtNLM"/>
    </source>
</evidence>
<keyword evidence="2" id="KW-1185">Reference proteome</keyword>
<dbReference type="RefSeq" id="WP_143924642.1">
    <property type="nucleotide sequence ID" value="NZ_VLTK01000027.1"/>
</dbReference>
<protein>
    <recommendedName>
        <fullName evidence="3">Antitoxin HicB</fullName>
    </recommendedName>
</protein>
<dbReference type="EMBL" id="VLTK01000027">
    <property type="protein sequence ID" value="TSI11722.1"/>
    <property type="molecule type" value="Genomic_DNA"/>
</dbReference>
<comment type="caution">
    <text evidence="1">The sequence shown here is derived from an EMBL/GenBank/DDBJ whole genome shotgun (WGS) entry which is preliminary data.</text>
</comment>
<dbReference type="OrthoDB" id="5772641at2"/>
<evidence type="ECO:0000313" key="1">
    <source>
        <dbReference type="EMBL" id="TSI11722.1"/>
    </source>
</evidence>
<evidence type="ECO:0000313" key="2">
    <source>
        <dbReference type="Proteomes" id="UP000316406"/>
    </source>
</evidence>
<proteinExistence type="predicted"/>
<dbReference type="AlphaFoldDB" id="A0A556C2U1"/>